<dbReference type="CDD" id="cd06261">
    <property type="entry name" value="TM_PBP2"/>
    <property type="match status" value="1"/>
</dbReference>
<evidence type="ECO:0000256" key="1">
    <source>
        <dbReference type="ARBA" id="ARBA00004651"/>
    </source>
</evidence>
<keyword evidence="7 9" id="KW-1133">Transmembrane helix</keyword>
<feature type="transmembrane region" description="Helical" evidence="9">
    <location>
        <begin position="33"/>
        <end position="55"/>
    </location>
</feature>
<gene>
    <name evidence="11" type="ORF">GA0061103_1482</name>
</gene>
<comment type="subcellular location">
    <subcellularLocation>
        <location evidence="1 9">Cell membrane</location>
        <topology evidence="1 9">Multi-pass membrane protein</topology>
    </subcellularLocation>
</comment>
<dbReference type="InterPro" id="IPR025966">
    <property type="entry name" value="OppC_N"/>
</dbReference>
<accession>A0A1C3U4B0</accession>
<dbReference type="STRING" id="410764.GA0061103_1482"/>
<evidence type="ECO:0000256" key="9">
    <source>
        <dbReference type="RuleBase" id="RU363032"/>
    </source>
</evidence>
<dbReference type="SUPFAM" id="SSF161098">
    <property type="entry name" value="MetI-like"/>
    <property type="match status" value="1"/>
</dbReference>
<dbReference type="PANTHER" id="PTHR43386:SF1">
    <property type="entry name" value="D,D-DIPEPTIDE TRANSPORT SYSTEM PERMEASE PROTEIN DDPC-RELATED"/>
    <property type="match status" value="1"/>
</dbReference>
<evidence type="ECO:0000256" key="4">
    <source>
        <dbReference type="ARBA" id="ARBA00022692"/>
    </source>
</evidence>
<dbReference type="InterPro" id="IPR050366">
    <property type="entry name" value="BP-dependent_transpt_permease"/>
</dbReference>
<dbReference type="Proteomes" id="UP000199101">
    <property type="component" value="Unassembled WGS sequence"/>
</dbReference>
<evidence type="ECO:0000256" key="2">
    <source>
        <dbReference type="ARBA" id="ARBA00022448"/>
    </source>
</evidence>
<dbReference type="PANTHER" id="PTHR43386">
    <property type="entry name" value="OLIGOPEPTIDE TRANSPORT SYSTEM PERMEASE PROTEIN APPC"/>
    <property type="match status" value="1"/>
</dbReference>
<keyword evidence="12" id="KW-1185">Reference proteome</keyword>
<dbReference type="InterPro" id="IPR035906">
    <property type="entry name" value="MetI-like_sf"/>
</dbReference>
<dbReference type="GO" id="GO:0055085">
    <property type="term" value="P:transmembrane transport"/>
    <property type="evidence" value="ECO:0007669"/>
    <property type="project" value="InterPro"/>
</dbReference>
<dbReference type="InterPro" id="IPR000515">
    <property type="entry name" value="MetI-like"/>
</dbReference>
<dbReference type="Pfam" id="PF00528">
    <property type="entry name" value="BPD_transp_1"/>
    <property type="match status" value="1"/>
</dbReference>
<keyword evidence="4 9" id="KW-0812">Transmembrane</keyword>
<evidence type="ECO:0000313" key="11">
    <source>
        <dbReference type="EMBL" id="SCB10306.1"/>
    </source>
</evidence>
<comment type="similarity">
    <text evidence="9">Belongs to the binding-protein-dependent transport system permease family.</text>
</comment>
<evidence type="ECO:0000259" key="10">
    <source>
        <dbReference type="PROSITE" id="PS50928"/>
    </source>
</evidence>
<dbReference type="GO" id="GO:0015031">
    <property type="term" value="P:protein transport"/>
    <property type="evidence" value="ECO:0007669"/>
    <property type="project" value="UniProtKB-KW"/>
</dbReference>
<reference evidence="12" key="1">
    <citation type="submission" date="2016-08" db="EMBL/GenBank/DDBJ databases">
        <authorList>
            <person name="Varghese N."/>
            <person name="Submissions Spin"/>
        </authorList>
    </citation>
    <scope>NUCLEOTIDE SEQUENCE [LARGE SCALE GENOMIC DNA]</scope>
    <source>
        <strain evidence="12">HAMBI 2975</strain>
    </source>
</reference>
<feature type="transmembrane region" description="Helical" evidence="9">
    <location>
        <begin position="262"/>
        <end position="285"/>
    </location>
</feature>
<protein>
    <submittedName>
        <fullName evidence="11">Peptide/nickel transport system permease protein</fullName>
    </submittedName>
</protein>
<dbReference type="GO" id="GO:0005886">
    <property type="term" value="C:plasma membrane"/>
    <property type="evidence" value="ECO:0007669"/>
    <property type="project" value="UniProtKB-SubCell"/>
</dbReference>
<evidence type="ECO:0000256" key="3">
    <source>
        <dbReference type="ARBA" id="ARBA00022475"/>
    </source>
</evidence>
<evidence type="ECO:0000256" key="5">
    <source>
        <dbReference type="ARBA" id="ARBA00022856"/>
    </source>
</evidence>
<keyword evidence="5" id="KW-0571">Peptide transport</keyword>
<dbReference type="PROSITE" id="PS50928">
    <property type="entry name" value="ABC_TM1"/>
    <property type="match status" value="1"/>
</dbReference>
<evidence type="ECO:0000313" key="12">
    <source>
        <dbReference type="Proteomes" id="UP000199101"/>
    </source>
</evidence>
<name>A0A1C3U4B0_9HYPH</name>
<dbReference type="GO" id="GO:0015833">
    <property type="term" value="P:peptide transport"/>
    <property type="evidence" value="ECO:0007669"/>
    <property type="project" value="UniProtKB-KW"/>
</dbReference>
<sequence length="299" mass="32757">MSSSSPATLSQSLLSHSRWWQNRTLRRFVRHRLALLGVAMITLIVLACLLGPSLLPYDELYIDLRARFAPPFTAGYHIFGTDPLGRDVAVRLFMAGRISLLVGFFAMVLSTLIGTVIGVVAGYYGGRIGTVLMRFVDAFLSFPGIFLLLALAAFIKPSPFMITVIIAVTSWMETARIVEAEVRSLRERDFVLAARMLGLSNRWIMFRELLPNAIGPIIVAATLTVARAILLEAYVSFLGYGIQPPLPSWGNMLNGAQQYLASAPWLAIVPGVAITLAVTSFNFIGDGLRDALDARSDLH</sequence>
<dbReference type="AlphaFoldDB" id="A0A1C3U4B0"/>
<evidence type="ECO:0000256" key="7">
    <source>
        <dbReference type="ARBA" id="ARBA00022989"/>
    </source>
</evidence>
<proteinExistence type="inferred from homology"/>
<feature type="transmembrane region" description="Helical" evidence="9">
    <location>
        <begin position="209"/>
        <end position="242"/>
    </location>
</feature>
<organism evidence="11 12">
    <name type="scientific">Rhizobium multihospitium</name>
    <dbReference type="NCBI Taxonomy" id="410764"/>
    <lineage>
        <taxon>Bacteria</taxon>
        <taxon>Pseudomonadati</taxon>
        <taxon>Pseudomonadota</taxon>
        <taxon>Alphaproteobacteria</taxon>
        <taxon>Hyphomicrobiales</taxon>
        <taxon>Rhizobiaceae</taxon>
        <taxon>Rhizobium/Agrobacterium group</taxon>
        <taxon>Rhizobium</taxon>
    </lineage>
</organism>
<keyword evidence="3" id="KW-1003">Cell membrane</keyword>
<keyword evidence="2 9" id="KW-0813">Transport</keyword>
<evidence type="ECO:0000256" key="6">
    <source>
        <dbReference type="ARBA" id="ARBA00022927"/>
    </source>
</evidence>
<feature type="domain" description="ABC transmembrane type-1" evidence="10">
    <location>
        <begin position="96"/>
        <end position="285"/>
    </location>
</feature>
<dbReference type="Gene3D" id="1.10.3720.10">
    <property type="entry name" value="MetI-like"/>
    <property type="match status" value="1"/>
</dbReference>
<keyword evidence="6" id="KW-0653">Protein transport</keyword>
<feature type="transmembrane region" description="Helical" evidence="9">
    <location>
        <begin position="98"/>
        <end position="123"/>
    </location>
</feature>
<evidence type="ECO:0000256" key="8">
    <source>
        <dbReference type="ARBA" id="ARBA00023136"/>
    </source>
</evidence>
<dbReference type="Pfam" id="PF12911">
    <property type="entry name" value="OppC_N"/>
    <property type="match status" value="1"/>
</dbReference>
<dbReference type="RefSeq" id="WP_092706688.1">
    <property type="nucleotide sequence ID" value="NZ_FMAG01000001.1"/>
</dbReference>
<keyword evidence="8 9" id="KW-0472">Membrane</keyword>
<feature type="transmembrane region" description="Helical" evidence="9">
    <location>
        <begin position="160"/>
        <end position="178"/>
    </location>
</feature>
<dbReference type="OrthoDB" id="9805884at2"/>
<dbReference type="EMBL" id="FMAG01000001">
    <property type="protein sequence ID" value="SCB10306.1"/>
    <property type="molecule type" value="Genomic_DNA"/>
</dbReference>
<feature type="transmembrane region" description="Helical" evidence="9">
    <location>
        <begin position="135"/>
        <end position="154"/>
    </location>
</feature>